<accession>A0A2P2KFM8</accession>
<reference evidence="1" key="1">
    <citation type="submission" date="2018-02" db="EMBL/GenBank/DDBJ databases">
        <title>Rhizophora mucronata_Transcriptome.</title>
        <authorList>
            <person name="Meera S.P."/>
            <person name="Sreeshan A."/>
            <person name="Augustine A."/>
        </authorList>
    </citation>
    <scope>NUCLEOTIDE SEQUENCE</scope>
    <source>
        <tissue evidence="1">Leaf</tissue>
    </source>
</reference>
<evidence type="ECO:0000313" key="1">
    <source>
        <dbReference type="EMBL" id="MBX04524.1"/>
    </source>
</evidence>
<sequence length="58" mass="6857">MYLKAISNFPHIDLHPIGRRSNINNFCIQSMRPTKQNNIAEELLDMLDQKMWRGTLEI</sequence>
<dbReference type="AlphaFoldDB" id="A0A2P2KFM8"/>
<proteinExistence type="predicted"/>
<name>A0A2P2KFM8_RHIMU</name>
<dbReference type="EMBL" id="GGEC01024040">
    <property type="protein sequence ID" value="MBX04524.1"/>
    <property type="molecule type" value="Transcribed_RNA"/>
</dbReference>
<protein>
    <submittedName>
        <fullName evidence="1">Uncharacterized protein</fullName>
    </submittedName>
</protein>
<organism evidence="1">
    <name type="scientific">Rhizophora mucronata</name>
    <name type="common">Asiatic mangrove</name>
    <dbReference type="NCBI Taxonomy" id="61149"/>
    <lineage>
        <taxon>Eukaryota</taxon>
        <taxon>Viridiplantae</taxon>
        <taxon>Streptophyta</taxon>
        <taxon>Embryophyta</taxon>
        <taxon>Tracheophyta</taxon>
        <taxon>Spermatophyta</taxon>
        <taxon>Magnoliopsida</taxon>
        <taxon>eudicotyledons</taxon>
        <taxon>Gunneridae</taxon>
        <taxon>Pentapetalae</taxon>
        <taxon>rosids</taxon>
        <taxon>fabids</taxon>
        <taxon>Malpighiales</taxon>
        <taxon>Rhizophoraceae</taxon>
        <taxon>Rhizophora</taxon>
    </lineage>
</organism>